<reference evidence="2 3" key="1">
    <citation type="journal article" date="2021" name="Commun. Biol.">
        <title>The genome of Shorea leprosula (Dipterocarpaceae) highlights the ecological relevance of drought in aseasonal tropical rainforests.</title>
        <authorList>
            <person name="Ng K.K.S."/>
            <person name="Kobayashi M.J."/>
            <person name="Fawcett J.A."/>
            <person name="Hatakeyama M."/>
            <person name="Paape T."/>
            <person name="Ng C.H."/>
            <person name="Ang C.C."/>
            <person name="Tnah L.H."/>
            <person name="Lee C.T."/>
            <person name="Nishiyama T."/>
            <person name="Sese J."/>
            <person name="O'Brien M.J."/>
            <person name="Copetti D."/>
            <person name="Mohd Noor M.I."/>
            <person name="Ong R.C."/>
            <person name="Putra M."/>
            <person name="Sireger I.Z."/>
            <person name="Indrioko S."/>
            <person name="Kosugi Y."/>
            <person name="Izuno A."/>
            <person name="Isagi Y."/>
            <person name="Lee S.L."/>
            <person name="Shimizu K.K."/>
        </authorList>
    </citation>
    <scope>NUCLEOTIDE SEQUENCE [LARGE SCALE GENOMIC DNA]</scope>
    <source>
        <strain evidence="2">214</strain>
    </source>
</reference>
<comment type="caution">
    <text evidence="2">The sequence shown here is derived from an EMBL/GenBank/DDBJ whole genome shotgun (WGS) entry which is preliminary data.</text>
</comment>
<evidence type="ECO:0000313" key="2">
    <source>
        <dbReference type="EMBL" id="GKV40013.1"/>
    </source>
</evidence>
<dbReference type="AlphaFoldDB" id="A0AAV5LRC3"/>
<name>A0AAV5LRC3_9ROSI</name>
<evidence type="ECO:0000256" key="1">
    <source>
        <dbReference type="SAM" id="MobiDB-lite"/>
    </source>
</evidence>
<protein>
    <submittedName>
        <fullName evidence="2">Uncharacterized protein</fullName>
    </submittedName>
</protein>
<keyword evidence="3" id="KW-1185">Reference proteome</keyword>
<proteinExistence type="predicted"/>
<feature type="compositionally biased region" description="Basic and acidic residues" evidence="1">
    <location>
        <begin position="136"/>
        <end position="147"/>
    </location>
</feature>
<dbReference type="EMBL" id="BPVZ01000138">
    <property type="protein sequence ID" value="GKV40013.1"/>
    <property type="molecule type" value="Genomic_DNA"/>
</dbReference>
<gene>
    <name evidence="2" type="ORF">SLEP1_g47696</name>
</gene>
<accession>A0AAV5LRC3</accession>
<dbReference type="Proteomes" id="UP001054252">
    <property type="component" value="Unassembled WGS sequence"/>
</dbReference>
<sequence>MRPTLAPSRHNKIPISVRQTQLYRLTELFLRKANLPVIRRTAETELAVADAINIEKEVADRSNSKVVYLNLCSREISHRSDDKFVRARESNTSSLSEAPIDRQEQGSSECSADPVVEEALRAAGLLSDSPPNSPRCKREVPNEVDDSSIKVEEEEPDNIFEMDSHMEMDIYGDFEYDLEDEDYIGMNAEKVQKPQPEESVSKMKVVFSTIATERSNDVVGLEDHGRLGKVELPTDSLYMQKNNTDAAIRPLTVEDGTNKTCVPLETLPDEENEELSLAECEELYGPDKEPLINKIPEESQKPCGMVDTKASAVNEVTANGENAALNQGVNASKSDADIKAGNLLANVGQSSSSCEHTADINQTGENIQKKGTSSTEINKQCDVNPVSKKVETYIKEHIRPLCKSGVITVEQYRWAVAKTTDKVMKYHVNAKNANFLVKEGDKVKKLAEQYVEAAQGGQK</sequence>
<feature type="region of interest" description="Disordered" evidence="1">
    <location>
        <begin position="84"/>
        <end position="110"/>
    </location>
</feature>
<feature type="region of interest" description="Disordered" evidence="1">
    <location>
        <begin position="124"/>
        <end position="147"/>
    </location>
</feature>
<evidence type="ECO:0000313" key="3">
    <source>
        <dbReference type="Proteomes" id="UP001054252"/>
    </source>
</evidence>
<organism evidence="2 3">
    <name type="scientific">Rubroshorea leprosula</name>
    <dbReference type="NCBI Taxonomy" id="152421"/>
    <lineage>
        <taxon>Eukaryota</taxon>
        <taxon>Viridiplantae</taxon>
        <taxon>Streptophyta</taxon>
        <taxon>Embryophyta</taxon>
        <taxon>Tracheophyta</taxon>
        <taxon>Spermatophyta</taxon>
        <taxon>Magnoliopsida</taxon>
        <taxon>eudicotyledons</taxon>
        <taxon>Gunneridae</taxon>
        <taxon>Pentapetalae</taxon>
        <taxon>rosids</taxon>
        <taxon>malvids</taxon>
        <taxon>Malvales</taxon>
        <taxon>Dipterocarpaceae</taxon>
        <taxon>Rubroshorea</taxon>
    </lineage>
</organism>